<evidence type="ECO:0000313" key="9">
    <source>
        <dbReference type="Proteomes" id="UP000176867"/>
    </source>
</evidence>
<dbReference type="Proteomes" id="UP000176867">
    <property type="component" value="Unassembled WGS sequence"/>
</dbReference>
<comment type="similarity">
    <text evidence="1">Belongs to the thioredoxin family. DsbA subfamily.</text>
</comment>
<dbReference type="SUPFAM" id="SSF52833">
    <property type="entry name" value="Thioredoxin-like"/>
    <property type="match status" value="1"/>
</dbReference>
<dbReference type="EMBL" id="MFMU01000018">
    <property type="protein sequence ID" value="OGG92841.1"/>
    <property type="molecule type" value="Genomic_DNA"/>
</dbReference>
<dbReference type="InterPro" id="IPR013766">
    <property type="entry name" value="Thioredoxin_domain"/>
</dbReference>
<evidence type="ECO:0000256" key="6">
    <source>
        <dbReference type="SAM" id="Phobius"/>
    </source>
</evidence>
<evidence type="ECO:0000256" key="4">
    <source>
        <dbReference type="ARBA" id="ARBA00023157"/>
    </source>
</evidence>
<keyword evidence="6" id="KW-1133">Transmembrane helix</keyword>
<dbReference type="InterPro" id="IPR012336">
    <property type="entry name" value="Thioredoxin-like_fold"/>
</dbReference>
<dbReference type="Gene3D" id="3.40.30.10">
    <property type="entry name" value="Glutaredoxin"/>
    <property type="match status" value="1"/>
</dbReference>
<keyword evidence="5" id="KW-0676">Redox-active center</keyword>
<evidence type="ECO:0000313" key="8">
    <source>
        <dbReference type="EMBL" id="OGG92841.1"/>
    </source>
</evidence>
<dbReference type="AlphaFoldDB" id="A0A1F6G402"/>
<keyword evidence="4" id="KW-1015">Disulfide bond</keyword>
<evidence type="ECO:0000256" key="3">
    <source>
        <dbReference type="ARBA" id="ARBA00023002"/>
    </source>
</evidence>
<dbReference type="PANTHER" id="PTHR13887:SF14">
    <property type="entry name" value="DISULFIDE BOND FORMATION PROTEIN D"/>
    <property type="match status" value="1"/>
</dbReference>
<dbReference type="InterPro" id="IPR036249">
    <property type="entry name" value="Thioredoxin-like_sf"/>
</dbReference>
<dbReference type="Pfam" id="PF13462">
    <property type="entry name" value="Thioredoxin_4"/>
    <property type="match status" value="1"/>
</dbReference>
<organism evidence="8 9">
    <name type="scientific">Candidatus Kaiserbacteria bacterium RIFOXYD1_FULL_47_14</name>
    <dbReference type="NCBI Taxonomy" id="1798533"/>
    <lineage>
        <taxon>Bacteria</taxon>
        <taxon>Candidatus Kaiseribacteriota</taxon>
    </lineage>
</organism>
<comment type="caution">
    <text evidence="8">The sequence shown here is derived from an EMBL/GenBank/DDBJ whole genome shotgun (WGS) entry which is preliminary data.</text>
</comment>
<reference evidence="8 9" key="1">
    <citation type="journal article" date="2016" name="Nat. Commun.">
        <title>Thousands of microbial genomes shed light on interconnected biogeochemical processes in an aquifer system.</title>
        <authorList>
            <person name="Anantharaman K."/>
            <person name="Brown C.T."/>
            <person name="Hug L.A."/>
            <person name="Sharon I."/>
            <person name="Castelle C.J."/>
            <person name="Probst A.J."/>
            <person name="Thomas B.C."/>
            <person name="Singh A."/>
            <person name="Wilkins M.J."/>
            <person name="Karaoz U."/>
            <person name="Brodie E.L."/>
            <person name="Williams K.H."/>
            <person name="Hubbard S.S."/>
            <person name="Banfield J.F."/>
        </authorList>
    </citation>
    <scope>NUCLEOTIDE SEQUENCE [LARGE SCALE GENOMIC DNA]</scope>
</reference>
<dbReference type="GO" id="GO:0016491">
    <property type="term" value="F:oxidoreductase activity"/>
    <property type="evidence" value="ECO:0007669"/>
    <property type="project" value="UniProtKB-KW"/>
</dbReference>
<protein>
    <recommendedName>
        <fullName evidence="7">Thioredoxin domain-containing protein</fullName>
    </recommendedName>
</protein>
<feature type="domain" description="Thioredoxin" evidence="7">
    <location>
        <begin position="15"/>
        <end position="221"/>
    </location>
</feature>
<gene>
    <name evidence="8" type="ORF">A2609_00630</name>
</gene>
<dbReference type="PROSITE" id="PS51352">
    <property type="entry name" value="THIOREDOXIN_2"/>
    <property type="match status" value="1"/>
</dbReference>
<proteinExistence type="inferred from homology"/>
<keyword evidence="3" id="KW-0560">Oxidoreductase</keyword>
<keyword evidence="6" id="KW-0472">Membrane</keyword>
<keyword evidence="2" id="KW-0732">Signal</keyword>
<sequence>MKSSFTIPIAIVLGGIVVAGAVYFSLRTPSTSSGTGNPALVRPVSSSDHILGNPAAPVVIVEYSDFDCDYCKSFDETLRQIIANEGASGEVAWVFREFPLAEIYPNAFSHARAAECAAQIVDNDAFWKFSNALFMNQPVDPASYGTLAASAGISSDAFATCVATASSTIDARINADRQNALAVGAQGTPYSLILVKGRAPIVMDGAYPYDAVKQLVDKALAH</sequence>
<feature type="transmembrane region" description="Helical" evidence="6">
    <location>
        <begin position="6"/>
        <end position="26"/>
    </location>
</feature>
<evidence type="ECO:0000256" key="1">
    <source>
        <dbReference type="ARBA" id="ARBA00005791"/>
    </source>
</evidence>
<evidence type="ECO:0000256" key="5">
    <source>
        <dbReference type="ARBA" id="ARBA00023284"/>
    </source>
</evidence>
<evidence type="ECO:0000256" key="2">
    <source>
        <dbReference type="ARBA" id="ARBA00022729"/>
    </source>
</evidence>
<dbReference type="STRING" id="1798533.A2609_00630"/>
<evidence type="ECO:0000259" key="7">
    <source>
        <dbReference type="PROSITE" id="PS51352"/>
    </source>
</evidence>
<accession>A0A1F6G402</accession>
<name>A0A1F6G402_9BACT</name>
<dbReference type="PANTHER" id="PTHR13887">
    <property type="entry name" value="GLUTATHIONE S-TRANSFERASE KAPPA"/>
    <property type="match status" value="1"/>
</dbReference>
<keyword evidence="6" id="KW-0812">Transmembrane</keyword>